<dbReference type="Gene3D" id="1.20.1740.10">
    <property type="entry name" value="Amino acid/polyamine transporter I"/>
    <property type="match status" value="1"/>
</dbReference>
<feature type="transmembrane region" description="Helical" evidence="6">
    <location>
        <begin position="647"/>
        <end position="666"/>
    </location>
</feature>
<evidence type="ECO:0000256" key="6">
    <source>
        <dbReference type="SAM" id="Phobius"/>
    </source>
</evidence>
<keyword evidence="3 6" id="KW-1133">Transmembrane helix</keyword>
<protein>
    <submittedName>
        <fullName evidence="8">KLTH0G11726p</fullName>
    </submittedName>
</protein>
<dbReference type="Proteomes" id="UP000002036">
    <property type="component" value="Chromosome G"/>
</dbReference>
<dbReference type="GO" id="GO:0015171">
    <property type="term" value="F:amino acid transmembrane transporter activity"/>
    <property type="evidence" value="ECO:0007669"/>
    <property type="project" value="TreeGrafter"/>
</dbReference>
<dbReference type="HOGENOM" id="CLU_007946_8_6_1"/>
<dbReference type="KEGG" id="lth:KLTH0G11726g"/>
<feature type="transmembrane region" description="Helical" evidence="6">
    <location>
        <begin position="336"/>
        <end position="357"/>
    </location>
</feature>
<evidence type="ECO:0000256" key="3">
    <source>
        <dbReference type="ARBA" id="ARBA00022989"/>
    </source>
</evidence>
<dbReference type="RefSeq" id="XP_002555544.1">
    <property type="nucleotide sequence ID" value="XM_002555498.1"/>
</dbReference>
<evidence type="ECO:0000256" key="5">
    <source>
        <dbReference type="SAM" id="MobiDB-lite"/>
    </source>
</evidence>
<comment type="subcellular location">
    <subcellularLocation>
        <location evidence="1">Membrane</location>
        <topology evidence="1">Multi-pass membrane protein</topology>
    </subcellularLocation>
</comment>
<feature type="transmembrane region" description="Helical" evidence="6">
    <location>
        <begin position="369"/>
        <end position="387"/>
    </location>
</feature>
<dbReference type="InParanoid" id="C5DMU6"/>
<dbReference type="FunCoup" id="C5DMU6">
    <property type="interactions" value="143"/>
</dbReference>
<evidence type="ECO:0000313" key="8">
    <source>
        <dbReference type="EMBL" id="CAR25107.1"/>
    </source>
</evidence>
<evidence type="ECO:0000256" key="4">
    <source>
        <dbReference type="ARBA" id="ARBA00023136"/>
    </source>
</evidence>
<feature type="transmembrane region" description="Helical" evidence="6">
    <location>
        <begin position="285"/>
        <end position="316"/>
    </location>
</feature>
<evidence type="ECO:0000259" key="7">
    <source>
        <dbReference type="Pfam" id="PF00324"/>
    </source>
</evidence>
<dbReference type="PANTHER" id="PTHR43341">
    <property type="entry name" value="AMINO ACID PERMEASE"/>
    <property type="match status" value="1"/>
</dbReference>
<dbReference type="eggNOG" id="KOG1286">
    <property type="taxonomic scope" value="Eukaryota"/>
</dbReference>
<dbReference type="InterPro" id="IPR004841">
    <property type="entry name" value="AA-permease/SLC12A_dom"/>
</dbReference>
<feature type="transmembrane region" description="Helical" evidence="6">
    <location>
        <begin position="678"/>
        <end position="703"/>
    </location>
</feature>
<accession>C5DMU6</accession>
<keyword evidence="9" id="KW-1185">Reference proteome</keyword>
<sequence>MAGANPIPNLFPDNLHISSDENASCSADESHTLGSKNTNDDRKSSDTNYLKELLSSFKGHELDDYKAQLGGQKFYLSEEIDRRMMALQYRAYLEPEVEEESVDFQAYNRKVEREYLLRKKMESLIQNKGREPLEVFGSDVLYSNFVAGDDASQSNIKPSRARQRLQKIVGSPQKSLPSLFKNSLSRTGTSDTQIIDLEKNHDGIIDERIPAQSYEYQPGLAVKRPERTHSILRRLSIFPHGIGEEQYSVQRKLGIRHIQMIATGATMGVGLFLNSGKALSIAGPFGFVLGFSICGSVALATMLSFTEIAALIPISSGFSGLASRFVEDAFGFALGWSYWLTYAITFANQIVASNFMLSYYENMRDQRGATVGFVTFFLIIAVLGNLLDVRILAELTYGFTFFKILVAAMMIFAMIVLNAGAGRHHHPAVGFRFWDASKSPENLTYGLFRPTFDLRDIGSGSKKGISGAKGRFLSVLVVIVVSSFSFSGIELGFVACGEAANPRKSLPSATKRTFTTIITLYLLSIFVVSLNVYSGDSRLLRYYTAATQSPTTVLLHAFNTNWQIDETCNKNVIFSSTDFSNGSQSPWVLALESFGLCTFSSVFNAILVVFGVTSEFSSLYASSRTLYSMATQEKAPAVFKLCSRNGVPYVAVLFSGLFGALAYLTINSRSLEIFQALANISGATISIIWLGLNVSFLRFYYALRKRTDIISRDDPSFPYRSPFQPYVACYGLIGSFLIVVLMGFSNFLHGFWNTKMFFSSYGGLMFFTICYLGYKVFGTSKLQRLDQLDLDSGRREMDRMIWTEHREYTNSLREKVTRFVTWLF</sequence>
<dbReference type="PANTHER" id="PTHR43341:SF46">
    <property type="entry name" value="SPS-SENSOR COMPONENT SSY1"/>
    <property type="match status" value="1"/>
</dbReference>
<proteinExistence type="predicted"/>
<dbReference type="OrthoDB" id="3900342at2759"/>
<feature type="transmembrane region" description="Helical" evidence="6">
    <location>
        <begin position="472"/>
        <end position="494"/>
    </location>
</feature>
<dbReference type="GO" id="GO:0016020">
    <property type="term" value="C:membrane"/>
    <property type="evidence" value="ECO:0007669"/>
    <property type="project" value="UniProtKB-SubCell"/>
</dbReference>
<feature type="transmembrane region" description="Helical" evidence="6">
    <location>
        <begin position="756"/>
        <end position="774"/>
    </location>
</feature>
<keyword evidence="4 6" id="KW-0472">Membrane</keyword>
<dbReference type="Pfam" id="PF00324">
    <property type="entry name" value="AA_permease"/>
    <property type="match status" value="1"/>
</dbReference>
<feature type="transmembrane region" description="Helical" evidence="6">
    <location>
        <begin position="723"/>
        <end position="744"/>
    </location>
</feature>
<feature type="region of interest" description="Disordered" evidence="5">
    <location>
        <begin position="21"/>
        <end position="45"/>
    </location>
</feature>
<gene>
    <name evidence="8" type="ordered locus">KLTH0G11726g</name>
</gene>
<feature type="transmembrane region" description="Helical" evidence="6">
    <location>
        <begin position="399"/>
        <end position="417"/>
    </location>
</feature>
<evidence type="ECO:0000313" key="9">
    <source>
        <dbReference type="Proteomes" id="UP000002036"/>
    </source>
</evidence>
<name>C5DMU6_LACTC</name>
<organism evidence="8 9">
    <name type="scientific">Lachancea thermotolerans (strain ATCC 56472 / CBS 6340 / NRRL Y-8284)</name>
    <name type="common">Yeast</name>
    <name type="synonym">Kluyveromyces thermotolerans</name>
    <dbReference type="NCBI Taxonomy" id="559295"/>
    <lineage>
        <taxon>Eukaryota</taxon>
        <taxon>Fungi</taxon>
        <taxon>Dikarya</taxon>
        <taxon>Ascomycota</taxon>
        <taxon>Saccharomycotina</taxon>
        <taxon>Saccharomycetes</taxon>
        <taxon>Saccharomycetales</taxon>
        <taxon>Saccharomycetaceae</taxon>
        <taxon>Lachancea</taxon>
    </lineage>
</organism>
<dbReference type="InterPro" id="IPR050524">
    <property type="entry name" value="APC_YAT"/>
</dbReference>
<reference evidence="8 9" key="1">
    <citation type="journal article" date="2009" name="Genome Res.">
        <title>Comparative genomics of protoploid Saccharomycetaceae.</title>
        <authorList>
            <consortium name="The Genolevures Consortium"/>
            <person name="Souciet J.-L."/>
            <person name="Dujon B."/>
            <person name="Gaillardin C."/>
            <person name="Johnston M."/>
            <person name="Baret P.V."/>
            <person name="Cliften P."/>
            <person name="Sherman D.J."/>
            <person name="Weissenbach J."/>
            <person name="Westhof E."/>
            <person name="Wincker P."/>
            <person name="Jubin C."/>
            <person name="Poulain J."/>
            <person name="Barbe V."/>
            <person name="Segurens B."/>
            <person name="Artiguenave F."/>
            <person name="Anthouard V."/>
            <person name="Vacherie B."/>
            <person name="Val M.-E."/>
            <person name="Fulton R.S."/>
            <person name="Minx P."/>
            <person name="Wilson R."/>
            <person name="Durrens P."/>
            <person name="Jean G."/>
            <person name="Marck C."/>
            <person name="Martin T."/>
            <person name="Nikolski M."/>
            <person name="Rolland T."/>
            <person name="Seret M.-L."/>
            <person name="Casaregola S."/>
            <person name="Despons L."/>
            <person name="Fairhead C."/>
            <person name="Fischer G."/>
            <person name="Lafontaine I."/>
            <person name="Leh V."/>
            <person name="Lemaire M."/>
            <person name="de Montigny J."/>
            <person name="Neuveglise C."/>
            <person name="Thierry A."/>
            <person name="Blanc-Lenfle I."/>
            <person name="Bleykasten C."/>
            <person name="Diffels J."/>
            <person name="Fritsch E."/>
            <person name="Frangeul L."/>
            <person name="Goeffon A."/>
            <person name="Jauniaux N."/>
            <person name="Kachouri-Lafond R."/>
            <person name="Payen C."/>
            <person name="Potier S."/>
            <person name="Pribylova L."/>
            <person name="Ozanne C."/>
            <person name="Richard G.-F."/>
            <person name="Sacerdot C."/>
            <person name="Straub M.-L."/>
            <person name="Talla E."/>
        </authorList>
    </citation>
    <scope>NUCLEOTIDE SEQUENCE [LARGE SCALE GENOMIC DNA]</scope>
    <source>
        <strain evidence="9">ATCC 56472 / CBS 6340 / NRRL Y-8284</strain>
    </source>
</reference>
<feature type="transmembrane region" description="Helical" evidence="6">
    <location>
        <begin position="254"/>
        <end position="273"/>
    </location>
</feature>
<evidence type="ECO:0000256" key="2">
    <source>
        <dbReference type="ARBA" id="ARBA00022692"/>
    </source>
</evidence>
<dbReference type="GeneID" id="8293823"/>
<evidence type="ECO:0000256" key="1">
    <source>
        <dbReference type="ARBA" id="ARBA00004141"/>
    </source>
</evidence>
<dbReference type="EMBL" id="CU928171">
    <property type="protein sequence ID" value="CAR25107.1"/>
    <property type="molecule type" value="Genomic_DNA"/>
</dbReference>
<dbReference type="OMA" id="FIRFYYG"/>
<feature type="transmembrane region" description="Helical" evidence="6">
    <location>
        <begin position="514"/>
        <end position="533"/>
    </location>
</feature>
<dbReference type="AlphaFoldDB" id="C5DMU6"/>
<keyword evidence="2 6" id="KW-0812">Transmembrane</keyword>
<feature type="compositionally biased region" description="Polar residues" evidence="5">
    <location>
        <begin position="21"/>
        <end position="37"/>
    </location>
</feature>
<feature type="domain" description="Amino acid permease/ SLC12A" evidence="7">
    <location>
        <begin position="257"/>
        <end position="783"/>
    </location>
</feature>